<feature type="domain" description="Core Histone H2A/H2B/H3" evidence="5">
    <location>
        <begin position="204"/>
        <end position="268"/>
    </location>
</feature>
<dbReference type="RefSeq" id="XP_014757906.1">
    <property type="nucleotide sequence ID" value="XM_014902420.2"/>
</dbReference>
<evidence type="ECO:0000313" key="6">
    <source>
        <dbReference type="EMBL" id="KQJ91633.1"/>
    </source>
</evidence>
<comment type="subunit">
    <text evidence="3">The nucleosome is a histone octamer containing two molecules each of H2A, H2B, H3 and H4 assembled in one H3-H4 heterotetramer and two H2A-H2B heterodimers. The octamer wraps approximately 147 bp of DNA.</text>
</comment>
<accession>I1IT46</accession>
<dbReference type="Pfam" id="PF00125">
    <property type="entry name" value="Histone"/>
    <property type="match status" value="1"/>
</dbReference>
<evidence type="ECO:0000313" key="8">
    <source>
        <dbReference type="Proteomes" id="UP000008810"/>
    </source>
</evidence>
<dbReference type="InterPro" id="IPR007125">
    <property type="entry name" value="H2A/H2B/H3"/>
</dbReference>
<dbReference type="InterPro" id="IPR009072">
    <property type="entry name" value="Histone-fold"/>
</dbReference>
<dbReference type="InterPro" id="IPR000558">
    <property type="entry name" value="Histone_H2B"/>
</dbReference>
<evidence type="ECO:0000313" key="7">
    <source>
        <dbReference type="EnsemblPlants" id="KQJ91633"/>
    </source>
</evidence>
<evidence type="ECO:0000259" key="5">
    <source>
        <dbReference type="Pfam" id="PF00125"/>
    </source>
</evidence>
<evidence type="ECO:0000256" key="3">
    <source>
        <dbReference type="ARBA" id="ARBA00011538"/>
    </source>
</evidence>
<sequence length="293" mass="31262">MAPKRRVKKVVSSVVRKKTTKVVQETVQVSTAILPDDSAQPEPEVVVDVSTPATVVKHVEVTSDVGDDQATAAGATAVNNKPPQSKSPDKPADDNQATAPAVPSLQSQETQTQDPNEKKKTPQQEIVVVTTKGPPGLEPEEKTKKLQPDAPETPKQAGGAGTGGKDEAAAPKKKKKKKKKKRKARRGGGRRRGPVGDMGMMGGGYKRYVYRVLKQVHPDMGASGRAMEVLDMMMGDMFERLADEAARLAKVAGRATLSSREVQNAVRLVLPGELAKHAISEGTKAVTSYMSLA</sequence>
<dbReference type="STRING" id="15368.I1IT46"/>
<evidence type="ECO:0000256" key="1">
    <source>
        <dbReference type="ARBA" id="ARBA00002001"/>
    </source>
</evidence>
<evidence type="ECO:0000256" key="4">
    <source>
        <dbReference type="SAM" id="MobiDB-lite"/>
    </source>
</evidence>
<reference evidence="6 7" key="1">
    <citation type="journal article" date="2010" name="Nature">
        <title>Genome sequencing and analysis of the model grass Brachypodium distachyon.</title>
        <authorList>
            <consortium name="International Brachypodium Initiative"/>
        </authorList>
    </citation>
    <scope>NUCLEOTIDE SEQUENCE [LARGE SCALE GENOMIC DNA]</scope>
    <source>
        <strain evidence="6">Bd21</strain>
        <strain evidence="7">cv. Bd21</strain>
    </source>
</reference>
<organism evidence="6">
    <name type="scientific">Brachypodium distachyon</name>
    <name type="common">Purple false brome</name>
    <name type="synonym">Trachynia distachya</name>
    <dbReference type="NCBI Taxonomy" id="15368"/>
    <lineage>
        <taxon>Eukaryota</taxon>
        <taxon>Viridiplantae</taxon>
        <taxon>Streptophyta</taxon>
        <taxon>Embryophyta</taxon>
        <taxon>Tracheophyta</taxon>
        <taxon>Spermatophyta</taxon>
        <taxon>Magnoliopsida</taxon>
        <taxon>Liliopsida</taxon>
        <taxon>Poales</taxon>
        <taxon>Poaceae</taxon>
        <taxon>BOP clade</taxon>
        <taxon>Pooideae</taxon>
        <taxon>Stipodae</taxon>
        <taxon>Brachypodieae</taxon>
        <taxon>Brachypodium</taxon>
    </lineage>
</organism>
<dbReference type="PANTHER" id="PTHR23428">
    <property type="entry name" value="HISTONE H2B"/>
    <property type="match status" value="1"/>
</dbReference>
<dbReference type="eggNOG" id="KOG1744">
    <property type="taxonomic scope" value="Eukaryota"/>
</dbReference>
<protein>
    <recommendedName>
        <fullName evidence="5">Core Histone H2A/H2B/H3 domain-containing protein</fullName>
    </recommendedName>
</protein>
<dbReference type="GO" id="GO:0005634">
    <property type="term" value="C:nucleus"/>
    <property type="evidence" value="ECO:0007669"/>
    <property type="project" value="UniProtKB-ARBA"/>
</dbReference>
<dbReference type="GeneID" id="100828728"/>
<dbReference type="GO" id="GO:0003677">
    <property type="term" value="F:DNA binding"/>
    <property type="evidence" value="ECO:0007669"/>
    <property type="project" value="InterPro"/>
</dbReference>
<keyword evidence="8" id="KW-1185">Reference proteome</keyword>
<feature type="compositionally biased region" description="Polar residues" evidence="4">
    <location>
        <begin position="104"/>
        <end position="114"/>
    </location>
</feature>
<dbReference type="EMBL" id="CM000883">
    <property type="protein sequence ID" value="KQJ91633.1"/>
    <property type="molecule type" value="Genomic_DNA"/>
</dbReference>
<dbReference type="Gramene" id="KQJ91633">
    <property type="protein sequence ID" value="KQJ91633"/>
    <property type="gene ID" value="BRADI_4g38800v3"/>
</dbReference>
<dbReference type="HOGENOM" id="CLU_075666_0_0_1"/>
<proteinExistence type="inferred from homology"/>
<reference evidence="6" key="2">
    <citation type="submission" date="2017-06" db="EMBL/GenBank/DDBJ databases">
        <title>WGS assembly of Brachypodium distachyon.</title>
        <authorList>
            <consortium name="The International Brachypodium Initiative"/>
            <person name="Lucas S."/>
            <person name="Harmon-Smith M."/>
            <person name="Lail K."/>
            <person name="Tice H."/>
            <person name="Grimwood J."/>
            <person name="Bruce D."/>
            <person name="Barry K."/>
            <person name="Shu S."/>
            <person name="Lindquist E."/>
            <person name="Wang M."/>
            <person name="Pitluck S."/>
            <person name="Vogel J.P."/>
            <person name="Garvin D.F."/>
            <person name="Mockler T.C."/>
            <person name="Schmutz J."/>
            <person name="Rokhsar D."/>
            <person name="Bevan M.W."/>
        </authorList>
    </citation>
    <scope>NUCLEOTIDE SEQUENCE</scope>
    <source>
        <strain evidence="6">Bd21</strain>
    </source>
</reference>
<feature type="compositionally biased region" description="Low complexity" evidence="4">
    <location>
        <begin position="68"/>
        <end position="80"/>
    </location>
</feature>
<dbReference type="GO" id="GO:0030527">
    <property type="term" value="F:structural constituent of chromatin"/>
    <property type="evidence" value="ECO:0007669"/>
    <property type="project" value="InterPro"/>
</dbReference>
<evidence type="ECO:0000256" key="2">
    <source>
        <dbReference type="ARBA" id="ARBA00006846"/>
    </source>
</evidence>
<feature type="compositionally biased region" description="Basic residues" evidence="4">
    <location>
        <begin position="171"/>
        <end position="193"/>
    </location>
</feature>
<dbReference type="EnsemblPlants" id="KQJ91633">
    <property type="protein sequence ID" value="KQJ91633"/>
    <property type="gene ID" value="BRADI_4g38800v3"/>
</dbReference>
<feature type="region of interest" description="Disordered" evidence="4">
    <location>
        <begin position="64"/>
        <end position="199"/>
    </location>
</feature>
<dbReference type="Proteomes" id="UP000008810">
    <property type="component" value="Chromosome 4"/>
</dbReference>
<dbReference type="SMART" id="SM00427">
    <property type="entry name" value="H2B"/>
    <property type="match status" value="1"/>
</dbReference>
<comment type="similarity">
    <text evidence="2">Belongs to the histone H2B family.</text>
</comment>
<comment type="function">
    <text evidence="1">Core component of nucleosome. Nucleosomes wrap and compact DNA into chromatin, limiting DNA accessibility to the cellular machineries which require DNA as a template. Histones thereby play a central role in transcription regulation, DNA repair, DNA replication and chromosomal stability. DNA accessibility is regulated via a complex set of post-translational modifications of histones, also called histone code, and nucleosome remodeling.</text>
</comment>
<dbReference type="KEGG" id="bdi:100828728"/>
<reference evidence="7" key="3">
    <citation type="submission" date="2018-08" db="UniProtKB">
        <authorList>
            <consortium name="EnsemblPlants"/>
        </authorList>
    </citation>
    <scope>IDENTIFICATION</scope>
    <source>
        <strain evidence="7">cv. Bd21</strain>
    </source>
</reference>
<gene>
    <name evidence="7" type="primary">LOC100828728</name>
    <name evidence="6" type="ORF">BRADI_4g38800v3</name>
</gene>
<dbReference type="SUPFAM" id="SSF47113">
    <property type="entry name" value="Histone-fold"/>
    <property type="match status" value="1"/>
</dbReference>
<dbReference type="GO" id="GO:0046982">
    <property type="term" value="F:protein heterodimerization activity"/>
    <property type="evidence" value="ECO:0007669"/>
    <property type="project" value="InterPro"/>
</dbReference>
<dbReference type="FunFam" id="1.10.20.10:FF:000043">
    <property type="entry name" value="Histone H2B"/>
    <property type="match status" value="1"/>
</dbReference>
<dbReference type="CDD" id="cd22910">
    <property type="entry name" value="HFD_H2B"/>
    <property type="match status" value="1"/>
</dbReference>
<dbReference type="Gene3D" id="1.10.20.10">
    <property type="entry name" value="Histone, subunit A"/>
    <property type="match status" value="1"/>
</dbReference>
<dbReference type="AlphaFoldDB" id="I1IT46"/>
<dbReference type="PRINTS" id="PR00621">
    <property type="entry name" value="HISTONEH2B"/>
</dbReference>
<dbReference type="GO" id="GO:0000786">
    <property type="term" value="C:nucleosome"/>
    <property type="evidence" value="ECO:0007669"/>
    <property type="project" value="InterPro"/>
</dbReference>
<name>I1IT46_BRADI</name>